<reference evidence="1" key="2">
    <citation type="submission" date="2021-09" db="EMBL/GenBank/DDBJ databases">
        <authorList>
            <person name="Jia N."/>
            <person name="Wang J."/>
            <person name="Shi W."/>
            <person name="Du L."/>
            <person name="Sun Y."/>
            <person name="Zhan W."/>
            <person name="Jiang J."/>
            <person name="Wang Q."/>
            <person name="Zhang B."/>
            <person name="Ji P."/>
            <person name="Sakyi L.B."/>
            <person name="Cui X."/>
            <person name="Yuan T."/>
            <person name="Jiang B."/>
            <person name="Yang W."/>
            <person name="Lam T.T.-Y."/>
            <person name="Chang Q."/>
            <person name="Ding S."/>
            <person name="Wang X."/>
            <person name="Zhu J."/>
            <person name="Ruan X."/>
            <person name="Zhao L."/>
            <person name="Wei J."/>
            <person name="Que T."/>
            <person name="Du C."/>
            <person name="Cheng J."/>
            <person name="Dai P."/>
            <person name="Han X."/>
            <person name="Huang E."/>
            <person name="Gao Y."/>
            <person name="Liu J."/>
            <person name="Shao H."/>
            <person name="Ye R."/>
            <person name="Li L."/>
            <person name="Wei W."/>
            <person name="Wang X."/>
            <person name="Wang C."/>
            <person name="Huo Q."/>
            <person name="Li W."/>
            <person name="Guo W."/>
            <person name="Chen H."/>
            <person name="Chen S."/>
            <person name="Zhou L."/>
            <person name="Zhou L."/>
            <person name="Ni X."/>
            <person name="Tian J."/>
            <person name="Zhou Y."/>
            <person name="Sheng Y."/>
            <person name="Liu T."/>
            <person name="Pan Y."/>
            <person name="Xia L."/>
            <person name="Li J."/>
            <person name="Zhao F."/>
            <person name="Cao W."/>
        </authorList>
    </citation>
    <scope>NUCLEOTIDE SEQUENCE</scope>
    <source>
        <strain evidence="1">Rmic-2018</strain>
        <tissue evidence="1">Larvae</tissue>
    </source>
</reference>
<proteinExistence type="predicted"/>
<organism evidence="1 2">
    <name type="scientific">Rhipicephalus microplus</name>
    <name type="common">Cattle tick</name>
    <name type="synonym">Boophilus microplus</name>
    <dbReference type="NCBI Taxonomy" id="6941"/>
    <lineage>
        <taxon>Eukaryota</taxon>
        <taxon>Metazoa</taxon>
        <taxon>Ecdysozoa</taxon>
        <taxon>Arthropoda</taxon>
        <taxon>Chelicerata</taxon>
        <taxon>Arachnida</taxon>
        <taxon>Acari</taxon>
        <taxon>Parasitiformes</taxon>
        <taxon>Ixodida</taxon>
        <taxon>Ixodoidea</taxon>
        <taxon>Ixodidae</taxon>
        <taxon>Rhipicephalinae</taxon>
        <taxon>Rhipicephalus</taxon>
        <taxon>Boophilus</taxon>
    </lineage>
</organism>
<comment type="caution">
    <text evidence="1">The sequence shown here is derived from an EMBL/GenBank/DDBJ whole genome shotgun (WGS) entry which is preliminary data.</text>
</comment>
<evidence type="ECO:0000313" key="2">
    <source>
        <dbReference type="Proteomes" id="UP000821866"/>
    </source>
</evidence>
<protein>
    <submittedName>
        <fullName evidence="1">Uncharacterized protein</fullName>
    </submittedName>
</protein>
<gene>
    <name evidence="1" type="ORF">HPB51_016803</name>
</gene>
<accession>A0A9J6DIE7</accession>
<name>A0A9J6DIE7_RHIMP</name>
<sequence length="106" mass="12049">MLLPAKLSHNSTSRLLRQLSAVAVSIVPVSPCTDLDITLFLFLKQSNQRLLQLKSVCLTYKAICKRVCFLHHYGCGDDKVGCSIILQPRHHCRFKVWELRPSNLLC</sequence>
<dbReference type="EMBL" id="JABSTU010000009">
    <property type="protein sequence ID" value="KAH8021739.1"/>
    <property type="molecule type" value="Genomic_DNA"/>
</dbReference>
<dbReference type="AlphaFoldDB" id="A0A9J6DIE7"/>
<evidence type="ECO:0000313" key="1">
    <source>
        <dbReference type="EMBL" id="KAH8021739.1"/>
    </source>
</evidence>
<keyword evidence="2" id="KW-1185">Reference proteome</keyword>
<reference evidence="1" key="1">
    <citation type="journal article" date="2020" name="Cell">
        <title>Large-Scale Comparative Analyses of Tick Genomes Elucidate Their Genetic Diversity and Vector Capacities.</title>
        <authorList>
            <consortium name="Tick Genome and Microbiome Consortium (TIGMIC)"/>
            <person name="Jia N."/>
            <person name="Wang J."/>
            <person name="Shi W."/>
            <person name="Du L."/>
            <person name="Sun Y."/>
            <person name="Zhan W."/>
            <person name="Jiang J.F."/>
            <person name="Wang Q."/>
            <person name="Zhang B."/>
            <person name="Ji P."/>
            <person name="Bell-Sakyi L."/>
            <person name="Cui X.M."/>
            <person name="Yuan T.T."/>
            <person name="Jiang B.G."/>
            <person name="Yang W.F."/>
            <person name="Lam T.T."/>
            <person name="Chang Q.C."/>
            <person name="Ding S.J."/>
            <person name="Wang X.J."/>
            <person name="Zhu J.G."/>
            <person name="Ruan X.D."/>
            <person name="Zhao L."/>
            <person name="Wei J.T."/>
            <person name="Ye R.Z."/>
            <person name="Que T.C."/>
            <person name="Du C.H."/>
            <person name="Zhou Y.H."/>
            <person name="Cheng J.X."/>
            <person name="Dai P.F."/>
            <person name="Guo W.B."/>
            <person name="Han X.H."/>
            <person name="Huang E.J."/>
            <person name="Li L.F."/>
            <person name="Wei W."/>
            <person name="Gao Y.C."/>
            <person name="Liu J.Z."/>
            <person name="Shao H.Z."/>
            <person name="Wang X."/>
            <person name="Wang C.C."/>
            <person name="Yang T.C."/>
            <person name="Huo Q.B."/>
            <person name="Li W."/>
            <person name="Chen H.Y."/>
            <person name="Chen S.E."/>
            <person name="Zhou L.G."/>
            <person name="Ni X.B."/>
            <person name="Tian J.H."/>
            <person name="Sheng Y."/>
            <person name="Liu T."/>
            <person name="Pan Y.S."/>
            <person name="Xia L.Y."/>
            <person name="Li J."/>
            <person name="Zhao F."/>
            <person name="Cao W.C."/>
        </authorList>
    </citation>
    <scope>NUCLEOTIDE SEQUENCE</scope>
    <source>
        <strain evidence="1">Rmic-2018</strain>
    </source>
</reference>
<dbReference type="Proteomes" id="UP000821866">
    <property type="component" value="Chromosome 7"/>
</dbReference>